<reference evidence="1 2" key="1">
    <citation type="journal article" date="2016" name="Nat. Commun.">
        <title>Ectomycorrhizal ecology is imprinted in the genome of the dominant symbiotic fungus Cenococcum geophilum.</title>
        <authorList>
            <consortium name="DOE Joint Genome Institute"/>
            <person name="Peter M."/>
            <person name="Kohler A."/>
            <person name="Ohm R.A."/>
            <person name="Kuo A."/>
            <person name="Krutzmann J."/>
            <person name="Morin E."/>
            <person name="Arend M."/>
            <person name="Barry K.W."/>
            <person name="Binder M."/>
            <person name="Choi C."/>
            <person name="Clum A."/>
            <person name="Copeland A."/>
            <person name="Grisel N."/>
            <person name="Haridas S."/>
            <person name="Kipfer T."/>
            <person name="LaButti K."/>
            <person name="Lindquist E."/>
            <person name="Lipzen A."/>
            <person name="Maire R."/>
            <person name="Meier B."/>
            <person name="Mihaltcheva S."/>
            <person name="Molinier V."/>
            <person name="Murat C."/>
            <person name="Poggeler S."/>
            <person name="Quandt C.A."/>
            <person name="Sperisen C."/>
            <person name="Tritt A."/>
            <person name="Tisserant E."/>
            <person name="Crous P.W."/>
            <person name="Henrissat B."/>
            <person name="Nehls U."/>
            <person name="Egli S."/>
            <person name="Spatafora J.W."/>
            <person name="Grigoriev I.V."/>
            <person name="Martin F.M."/>
        </authorList>
    </citation>
    <scope>NUCLEOTIDE SEQUENCE [LARGE SCALE GENOMIC DNA]</scope>
    <source>
        <strain evidence="1 2">CBS 459.81</strain>
    </source>
</reference>
<name>A0A8E2EFR3_9PEZI</name>
<dbReference type="AlphaFoldDB" id="A0A8E2EFR3"/>
<protein>
    <submittedName>
        <fullName evidence="1">Uncharacterized protein</fullName>
    </submittedName>
</protein>
<proteinExistence type="predicted"/>
<dbReference type="OrthoDB" id="3795339at2759"/>
<dbReference type="EMBL" id="KV744868">
    <property type="protein sequence ID" value="OCK83142.1"/>
    <property type="molecule type" value="Genomic_DNA"/>
</dbReference>
<evidence type="ECO:0000313" key="2">
    <source>
        <dbReference type="Proteomes" id="UP000250266"/>
    </source>
</evidence>
<dbReference type="Proteomes" id="UP000250266">
    <property type="component" value="Unassembled WGS sequence"/>
</dbReference>
<sequence length="146" mass="17029">LEFESTLRYVDIPVPDLALEYCRQCKNGSREEVKVILDWLSKKKNVRKIVDVRVQDSLYRPHSEEIIELALRRFNIDILDWKRTDLSVDCILEAAPDVQEIHLYSSGNWAPLGHWAGPEGVGRLKNVRTLSLIRIHNFYVLRMVTN</sequence>
<evidence type="ECO:0000313" key="1">
    <source>
        <dbReference type="EMBL" id="OCK83142.1"/>
    </source>
</evidence>
<organism evidence="1 2">
    <name type="scientific">Lepidopterella palustris CBS 459.81</name>
    <dbReference type="NCBI Taxonomy" id="1314670"/>
    <lineage>
        <taxon>Eukaryota</taxon>
        <taxon>Fungi</taxon>
        <taxon>Dikarya</taxon>
        <taxon>Ascomycota</taxon>
        <taxon>Pezizomycotina</taxon>
        <taxon>Dothideomycetes</taxon>
        <taxon>Pleosporomycetidae</taxon>
        <taxon>Mytilinidiales</taxon>
        <taxon>Argynnaceae</taxon>
        <taxon>Lepidopterella</taxon>
    </lineage>
</organism>
<accession>A0A8E2EFR3</accession>
<feature type="non-terminal residue" evidence="1">
    <location>
        <position position="1"/>
    </location>
</feature>
<keyword evidence="2" id="KW-1185">Reference proteome</keyword>
<gene>
    <name evidence="1" type="ORF">K432DRAFT_291735</name>
</gene>